<accession>A0AAW8ZXX2</accession>
<dbReference type="Proteomes" id="UP001286376">
    <property type="component" value="Unassembled WGS sequence"/>
</dbReference>
<organism evidence="1 2">
    <name type="scientific">Limosilactobacillus reuteri</name>
    <name type="common">Lactobacillus reuteri</name>
    <dbReference type="NCBI Taxonomy" id="1598"/>
    <lineage>
        <taxon>Bacteria</taxon>
        <taxon>Bacillati</taxon>
        <taxon>Bacillota</taxon>
        <taxon>Bacilli</taxon>
        <taxon>Lactobacillales</taxon>
        <taxon>Lactobacillaceae</taxon>
        <taxon>Limosilactobacillus</taxon>
    </lineage>
</organism>
<reference evidence="1 2" key="1">
    <citation type="journal article" date="2022" name="Front. Cell. Infect. Microbiol.">
        <title>The probiotic and immunomodulation effects of Limosilactobacillus reuteri RGW1 isolated from calf feces.</title>
        <authorList>
            <person name="Huang K."/>
            <person name="Shi W."/>
            <person name="Yang B."/>
            <person name="Wang J."/>
        </authorList>
    </citation>
    <scope>NUCLEOTIDE SEQUENCE [LARGE SCALE GENOMIC DNA]</scope>
    <source>
        <strain evidence="1 2">RGW1</strain>
    </source>
</reference>
<protein>
    <recommendedName>
        <fullName evidence="3">Transposase</fullName>
    </recommendedName>
</protein>
<dbReference type="RefSeq" id="WP_317848836.1">
    <property type="nucleotide sequence ID" value="NZ_JAOTNP010000003.1"/>
</dbReference>
<dbReference type="EMBL" id="JAOTNP010000003">
    <property type="protein sequence ID" value="MDV8945986.1"/>
    <property type="molecule type" value="Genomic_DNA"/>
</dbReference>
<sequence length="41" mass="4544">MGYRRTQHCGKQAVKNALGITLITLNLERLADWARQSTTGA</sequence>
<gene>
    <name evidence="1" type="ORF">NX099_00995</name>
</gene>
<evidence type="ECO:0000313" key="2">
    <source>
        <dbReference type="Proteomes" id="UP001286376"/>
    </source>
</evidence>
<dbReference type="AlphaFoldDB" id="A0AAW8ZXX2"/>
<evidence type="ECO:0008006" key="3">
    <source>
        <dbReference type="Google" id="ProtNLM"/>
    </source>
</evidence>
<name>A0AAW8ZXX2_LIMRT</name>
<comment type="caution">
    <text evidence="1">The sequence shown here is derived from an EMBL/GenBank/DDBJ whole genome shotgun (WGS) entry which is preliminary data.</text>
</comment>
<proteinExistence type="predicted"/>
<evidence type="ECO:0000313" key="1">
    <source>
        <dbReference type="EMBL" id="MDV8945986.1"/>
    </source>
</evidence>